<dbReference type="GO" id="GO:0005886">
    <property type="term" value="C:plasma membrane"/>
    <property type="evidence" value="ECO:0007669"/>
    <property type="project" value="UniProtKB-SubCell"/>
</dbReference>
<dbReference type="PANTHER" id="PTHR32502">
    <property type="entry name" value="N-ACETYLGALACTOSAMINE PERMEASE II COMPONENT-RELATED"/>
    <property type="match status" value="1"/>
</dbReference>
<proteinExistence type="predicted"/>
<keyword evidence="2" id="KW-0813">Transport</keyword>
<dbReference type="HOGENOM" id="CLU_069101_1_1_9"/>
<dbReference type="OrthoDB" id="1649937at2"/>
<evidence type="ECO:0000256" key="8">
    <source>
        <dbReference type="ARBA" id="ARBA00023136"/>
    </source>
</evidence>
<dbReference type="eggNOG" id="COG3715">
    <property type="taxonomic scope" value="Bacteria"/>
</dbReference>
<evidence type="ECO:0000256" key="6">
    <source>
        <dbReference type="ARBA" id="ARBA00022692"/>
    </source>
</evidence>
<dbReference type="STRING" id="883081.HMPREF9698_00596"/>
<dbReference type="InterPro" id="IPR004700">
    <property type="entry name" value="PTS_IIC_man"/>
</dbReference>
<keyword evidence="3" id="KW-1003">Cell membrane</keyword>
<reference evidence="10 11" key="1">
    <citation type="submission" date="2012-09" db="EMBL/GenBank/DDBJ databases">
        <title>The Genome Sequence of Alloiococcus otitis ATCC 51267.</title>
        <authorList>
            <consortium name="The Broad Institute Genome Sequencing Platform"/>
            <person name="Earl A."/>
            <person name="Ward D."/>
            <person name="Feldgarden M."/>
            <person name="Gevers D."/>
            <person name="Huys G."/>
            <person name="Walker B."/>
            <person name="Young S.K."/>
            <person name="Zeng Q."/>
            <person name="Gargeya S."/>
            <person name="Fitzgerald M."/>
            <person name="Haas B."/>
            <person name="Abouelleil A."/>
            <person name="Alvarado L."/>
            <person name="Arachchi H.M."/>
            <person name="Berlin A.M."/>
            <person name="Chapman S.B."/>
            <person name="Goldberg J."/>
            <person name="Griggs A."/>
            <person name="Gujja S."/>
            <person name="Hansen M."/>
            <person name="Howarth C."/>
            <person name="Imamovic A."/>
            <person name="Larimer J."/>
            <person name="McCowen C."/>
            <person name="Montmayeur A."/>
            <person name="Murphy C."/>
            <person name="Neiman D."/>
            <person name="Pearson M."/>
            <person name="Priest M."/>
            <person name="Roberts A."/>
            <person name="Saif S."/>
            <person name="Shea T."/>
            <person name="Sisk P."/>
            <person name="Sykes S."/>
            <person name="Wortman J."/>
            <person name="Nusbaum C."/>
            <person name="Birren B."/>
        </authorList>
    </citation>
    <scope>NUCLEOTIDE SEQUENCE [LARGE SCALE GENOMIC DNA]</scope>
    <source>
        <strain evidence="10 11">ATCC 51267</strain>
    </source>
</reference>
<evidence type="ECO:0000256" key="3">
    <source>
        <dbReference type="ARBA" id="ARBA00022475"/>
    </source>
</evidence>
<keyword evidence="7 9" id="KW-1133">Transmembrane helix</keyword>
<feature type="transmembrane region" description="Helical" evidence="9">
    <location>
        <begin position="208"/>
        <end position="241"/>
    </location>
</feature>
<feature type="transmembrane region" description="Helical" evidence="9">
    <location>
        <begin position="35"/>
        <end position="55"/>
    </location>
</feature>
<dbReference type="PROSITE" id="PS51106">
    <property type="entry name" value="PTS_EIIC_TYPE_4"/>
    <property type="match status" value="1"/>
</dbReference>
<organism evidence="10 11">
    <name type="scientific">Alloiococcus otitis ATCC 51267</name>
    <dbReference type="NCBI Taxonomy" id="883081"/>
    <lineage>
        <taxon>Bacteria</taxon>
        <taxon>Bacillati</taxon>
        <taxon>Bacillota</taxon>
        <taxon>Bacilli</taxon>
        <taxon>Lactobacillales</taxon>
        <taxon>Carnobacteriaceae</taxon>
        <taxon>Alloiococcus</taxon>
    </lineage>
</organism>
<feature type="transmembrane region" description="Helical" evidence="9">
    <location>
        <begin position="95"/>
        <end position="116"/>
    </location>
</feature>
<feature type="transmembrane region" description="Helical" evidence="9">
    <location>
        <begin position="137"/>
        <end position="162"/>
    </location>
</feature>
<dbReference type="AlphaFoldDB" id="K9E9P5"/>
<dbReference type="PATRIC" id="fig|883081.3.peg.594"/>
<dbReference type="RefSeq" id="WP_003777241.1">
    <property type="nucleotide sequence ID" value="NZ_JH992958.1"/>
</dbReference>
<dbReference type="PANTHER" id="PTHR32502:SF28">
    <property type="entry name" value="PHOSPHOTRANSFERASE SYSTEM SUGAR-SPECIFIC EIIC COMPONENT"/>
    <property type="match status" value="1"/>
</dbReference>
<keyword evidence="5" id="KW-0598">Phosphotransferase system</keyword>
<protein>
    <recommendedName>
        <fullName evidence="12">PTS system, mannose/fructose/sorbose family, IIC component</fullName>
    </recommendedName>
</protein>
<dbReference type="GO" id="GO:0009401">
    <property type="term" value="P:phosphoenolpyruvate-dependent sugar phosphotransferase system"/>
    <property type="evidence" value="ECO:0007669"/>
    <property type="project" value="UniProtKB-KW"/>
</dbReference>
<name>K9E9P5_9LACT</name>
<evidence type="ECO:0000256" key="5">
    <source>
        <dbReference type="ARBA" id="ARBA00022683"/>
    </source>
</evidence>
<keyword evidence="8 9" id="KW-0472">Membrane</keyword>
<dbReference type="Pfam" id="PF03609">
    <property type="entry name" value="EII-Sor"/>
    <property type="match status" value="1"/>
</dbReference>
<keyword evidence="4" id="KW-0762">Sugar transport</keyword>
<evidence type="ECO:0000313" key="11">
    <source>
        <dbReference type="Proteomes" id="UP000009875"/>
    </source>
</evidence>
<keyword evidence="6 9" id="KW-0812">Transmembrane</keyword>
<evidence type="ECO:0000256" key="2">
    <source>
        <dbReference type="ARBA" id="ARBA00022448"/>
    </source>
</evidence>
<evidence type="ECO:0000256" key="1">
    <source>
        <dbReference type="ARBA" id="ARBA00004651"/>
    </source>
</evidence>
<sequence length="274" mass="28975">MQDISTLQIILLTLLAVLGGIDPYIAGLQLSRPVIAGFFAGLIMGDLTTGLLVGATLQLMVLGVGTFGGATIPDFATGAIIGTALAVVADGGVEFAVGVSVPVGLLMVQLDILARFCGVYFSHRVDTIIDKMEFDKIVVYSWLSLIPMALSRAIPVALSLVFGNNIVNLILNYVPDWLMGGLEVAGAVLPVVGIGILLQYLPVKRFFGFLLIGYLLAAYFQLPLMGVAVAGFAAAFIYYMVLQNNDESNDNNQVAQTSSAQVDVGKGEILDDEL</sequence>
<comment type="subcellular location">
    <subcellularLocation>
        <location evidence="1">Cell membrane</location>
        <topology evidence="1">Multi-pass membrane protein</topology>
    </subcellularLocation>
</comment>
<evidence type="ECO:0000256" key="4">
    <source>
        <dbReference type="ARBA" id="ARBA00022597"/>
    </source>
</evidence>
<dbReference type="InterPro" id="IPR050303">
    <property type="entry name" value="GatZ_KbaZ_carbometab"/>
</dbReference>
<dbReference type="Proteomes" id="UP000009875">
    <property type="component" value="Unassembled WGS sequence"/>
</dbReference>
<gene>
    <name evidence="10" type="ORF">HMPREF9698_00596</name>
</gene>
<feature type="transmembrane region" description="Helical" evidence="9">
    <location>
        <begin position="67"/>
        <end position="89"/>
    </location>
</feature>
<evidence type="ECO:0000256" key="9">
    <source>
        <dbReference type="SAM" id="Phobius"/>
    </source>
</evidence>
<comment type="caution">
    <text evidence="10">The sequence shown here is derived from an EMBL/GenBank/DDBJ whole genome shotgun (WGS) entry which is preliminary data.</text>
</comment>
<dbReference type="EMBL" id="AGXA01000013">
    <property type="protein sequence ID" value="EKU93919.1"/>
    <property type="molecule type" value="Genomic_DNA"/>
</dbReference>
<keyword evidence="11" id="KW-1185">Reference proteome</keyword>
<evidence type="ECO:0008006" key="12">
    <source>
        <dbReference type="Google" id="ProtNLM"/>
    </source>
</evidence>
<feature type="transmembrane region" description="Helical" evidence="9">
    <location>
        <begin position="182"/>
        <end position="201"/>
    </location>
</feature>
<accession>K9E9P5</accession>
<evidence type="ECO:0000313" key="10">
    <source>
        <dbReference type="EMBL" id="EKU93919.1"/>
    </source>
</evidence>
<evidence type="ECO:0000256" key="7">
    <source>
        <dbReference type="ARBA" id="ARBA00022989"/>
    </source>
</evidence>